<name>A0AAE0XF15_9PEZI</name>
<protein>
    <submittedName>
        <fullName evidence="1">Uncharacterized protein</fullName>
    </submittedName>
</protein>
<organism evidence="1 2">
    <name type="scientific">Podospora appendiculata</name>
    <dbReference type="NCBI Taxonomy" id="314037"/>
    <lineage>
        <taxon>Eukaryota</taxon>
        <taxon>Fungi</taxon>
        <taxon>Dikarya</taxon>
        <taxon>Ascomycota</taxon>
        <taxon>Pezizomycotina</taxon>
        <taxon>Sordariomycetes</taxon>
        <taxon>Sordariomycetidae</taxon>
        <taxon>Sordariales</taxon>
        <taxon>Podosporaceae</taxon>
        <taxon>Podospora</taxon>
    </lineage>
</organism>
<evidence type="ECO:0000313" key="2">
    <source>
        <dbReference type="Proteomes" id="UP001270362"/>
    </source>
</evidence>
<dbReference type="EMBL" id="JAULSO010000001">
    <property type="protein sequence ID" value="KAK3692106.1"/>
    <property type="molecule type" value="Genomic_DNA"/>
</dbReference>
<keyword evidence="2" id="KW-1185">Reference proteome</keyword>
<accession>A0AAE0XF15</accession>
<gene>
    <name evidence="1" type="ORF">B0T22DRAFT_4418</name>
</gene>
<reference evidence="1" key="2">
    <citation type="submission" date="2023-06" db="EMBL/GenBank/DDBJ databases">
        <authorList>
            <consortium name="Lawrence Berkeley National Laboratory"/>
            <person name="Haridas S."/>
            <person name="Hensen N."/>
            <person name="Bonometti L."/>
            <person name="Westerberg I."/>
            <person name="Brannstrom I.O."/>
            <person name="Guillou S."/>
            <person name="Cros-Aarteil S."/>
            <person name="Calhoun S."/>
            <person name="Kuo A."/>
            <person name="Mondo S."/>
            <person name="Pangilinan J."/>
            <person name="Riley R."/>
            <person name="Labutti K."/>
            <person name="Andreopoulos B."/>
            <person name="Lipzen A."/>
            <person name="Chen C."/>
            <person name="Yanf M."/>
            <person name="Daum C."/>
            <person name="Ng V."/>
            <person name="Clum A."/>
            <person name="Steindorff A."/>
            <person name="Ohm R."/>
            <person name="Martin F."/>
            <person name="Silar P."/>
            <person name="Natvig D."/>
            <person name="Lalanne C."/>
            <person name="Gautier V."/>
            <person name="Ament-Velasquez S.L."/>
            <person name="Kruys A."/>
            <person name="Hutchinson M.I."/>
            <person name="Powell A.J."/>
            <person name="Barry K."/>
            <person name="Miller A.N."/>
            <person name="Grigoriev I.V."/>
            <person name="Debuchy R."/>
            <person name="Gladieux P."/>
            <person name="Thoren M.H."/>
            <person name="Johannesson H."/>
        </authorList>
    </citation>
    <scope>NUCLEOTIDE SEQUENCE</scope>
    <source>
        <strain evidence="1">CBS 314.62</strain>
    </source>
</reference>
<sequence>MVWTYFSTFISALVDKQIWAWVCPQQLQPRWTRTDRGLEKILNSAFAKYSCWSEHRHLDLTNCSIPLKTFLRKHFPNFFPFPPRPKRKSKRATISIKSAQERTRQHYLSSLLIPFTWV</sequence>
<comment type="caution">
    <text evidence="1">The sequence shown here is derived from an EMBL/GenBank/DDBJ whole genome shotgun (WGS) entry which is preliminary data.</text>
</comment>
<dbReference type="Proteomes" id="UP001270362">
    <property type="component" value="Unassembled WGS sequence"/>
</dbReference>
<reference evidence="1" key="1">
    <citation type="journal article" date="2023" name="Mol. Phylogenet. Evol.">
        <title>Genome-scale phylogeny and comparative genomics of the fungal order Sordariales.</title>
        <authorList>
            <person name="Hensen N."/>
            <person name="Bonometti L."/>
            <person name="Westerberg I."/>
            <person name="Brannstrom I.O."/>
            <person name="Guillou S."/>
            <person name="Cros-Aarteil S."/>
            <person name="Calhoun S."/>
            <person name="Haridas S."/>
            <person name="Kuo A."/>
            <person name="Mondo S."/>
            <person name="Pangilinan J."/>
            <person name="Riley R."/>
            <person name="LaButti K."/>
            <person name="Andreopoulos B."/>
            <person name="Lipzen A."/>
            <person name="Chen C."/>
            <person name="Yan M."/>
            <person name="Daum C."/>
            <person name="Ng V."/>
            <person name="Clum A."/>
            <person name="Steindorff A."/>
            <person name="Ohm R.A."/>
            <person name="Martin F."/>
            <person name="Silar P."/>
            <person name="Natvig D.O."/>
            <person name="Lalanne C."/>
            <person name="Gautier V."/>
            <person name="Ament-Velasquez S.L."/>
            <person name="Kruys A."/>
            <person name="Hutchinson M.I."/>
            <person name="Powell A.J."/>
            <person name="Barry K."/>
            <person name="Miller A.N."/>
            <person name="Grigoriev I.V."/>
            <person name="Debuchy R."/>
            <person name="Gladieux P."/>
            <person name="Hiltunen Thoren M."/>
            <person name="Johannesson H."/>
        </authorList>
    </citation>
    <scope>NUCLEOTIDE SEQUENCE</scope>
    <source>
        <strain evidence="1">CBS 314.62</strain>
    </source>
</reference>
<evidence type="ECO:0000313" key="1">
    <source>
        <dbReference type="EMBL" id="KAK3692106.1"/>
    </source>
</evidence>
<proteinExistence type="predicted"/>
<dbReference type="AlphaFoldDB" id="A0AAE0XF15"/>